<name>A0A6I4UZD6_9SPHN</name>
<dbReference type="Pfam" id="PF01841">
    <property type="entry name" value="Transglut_core"/>
    <property type="match status" value="1"/>
</dbReference>
<proteinExistence type="predicted"/>
<dbReference type="Gene3D" id="3.10.620.30">
    <property type="match status" value="1"/>
</dbReference>
<comment type="caution">
    <text evidence="2">The sequence shown here is derived from an EMBL/GenBank/DDBJ whole genome shotgun (WGS) entry which is preliminary data.</text>
</comment>
<dbReference type="Proteomes" id="UP000471435">
    <property type="component" value="Unassembled WGS sequence"/>
</dbReference>
<evidence type="ECO:0000313" key="3">
    <source>
        <dbReference type="Proteomes" id="UP000471435"/>
    </source>
</evidence>
<reference evidence="2 3" key="1">
    <citation type="submission" date="2019-12" db="EMBL/GenBank/DDBJ databases">
        <title>Genomic-based taxomic classification of the family Erythrobacteraceae.</title>
        <authorList>
            <person name="Xu L."/>
        </authorList>
    </citation>
    <scope>NUCLEOTIDE SEQUENCE [LARGE SCALE GENOMIC DNA]</scope>
    <source>
        <strain evidence="2 3">SW-109</strain>
    </source>
</reference>
<evidence type="ECO:0000259" key="1">
    <source>
        <dbReference type="SMART" id="SM00460"/>
    </source>
</evidence>
<dbReference type="SUPFAM" id="SSF54001">
    <property type="entry name" value="Cysteine proteinases"/>
    <property type="match status" value="1"/>
</dbReference>
<dbReference type="InterPro" id="IPR038765">
    <property type="entry name" value="Papain-like_cys_pep_sf"/>
</dbReference>
<dbReference type="OrthoDB" id="5438043at2"/>
<dbReference type="AlphaFoldDB" id="A0A6I4UZD6"/>
<feature type="domain" description="Transglutaminase-like" evidence="1">
    <location>
        <begin position="158"/>
        <end position="225"/>
    </location>
</feature>
<dbReference type="PANTHER" id="PTHR33490">
    <property type="entry name" value="BLR5614 PROTEIN-RELATED"/>
    <property type="match status" value="1"/>
</dbReference>
<keyword evidence="3" id="KW-1185">Reference proteome</keyword>
<accession>A0A6I4UZD6</accession>
<dbReference type="InterPro" id="IPR002931">
    <property type="entry name" value="Transglutaminase-like"/>
</dbReference>
<evidence type="ECO:0000313" key="2">
    <source>
        <dbReference type="EMBL" id="MXP47359.1"/>
    </source>
</evidence>
<dbReference type="Gene3D" id="2.60.40.2250">
    <property type="match status" value="1"/>
</dbReference>
<dbReference type="PANTHER" id="PTHR33490:SF12">
    <property type="entry name" value="BLL5557 PROTEIN"/>
    <property type="match status" value="1"/>
</dbReference>
<sequence length="265" mass="28805">MPISISASFAFETAEPIDILLQFEAAAIPEQRLISARTTMSDADHCARVSAGDDIGERIWLRVDGRFEVDYASEVELDRLLSPVSSLKRVPPHELPAEAVKYLFDSRYCQADRMQSFVHDEFGGLTGGAQIMAMHDWISSNFTYAPGSSNASTTAVDSFIERRGVCRDYAHVMVTLARASAVPARFVSCFAPQVTPQDFHAVAEVFLSDPTTPGGGAWYLIDATNMANAEDIVKIGVGRDAADVSFMTSFGAADFQCKEVAVTQS</sequence>
<gene>
    <name evidence="2" type="ORF">GRI43_08140</name>
</gene>
<protein>
    <submittedName>
        <fullName evidence="2">Transglutaminase family protein</fullName>
    </submittedName>
</protein>
<dbReference type="EMBL" id="WTYP01000001">
    <property type="protein sequence ID" value="MXP47359.1"/>
    <property type="molecule type" value="Genomic_DNA"/>
</dbReference>
<dbReference type="RefSeq" id="WP_160730487.1">
    <property type="nucleotide sequence ID" value="NZ_CANLWR010000001.1"/>
</dbReference>
<organism evidence="2 3">
    <name type="scientific">Pontixanthobacter luteolus</name>
    <dbReference type="NCBI Taxonomy" id="295089"/>
    <lineage>
        <taxon>Bacteria</taxon>
        <taxon>Pseudomonadati</taxon>
        <taxon>Pseudomonadota</taxon>
        <taxon>Alphaproteobacteria</taxon>
        <taxon>Sphingomonadales</taxon>
        <taxon>Erythrobacteraceae</taxon>
        <taxon>Pontixanthobacter</taxon>
    </lineage>
</organism>
<dbReference type="SMART" id="SM00460">
    <property type="entry name" value="TGc"/>
    <property type="match status" value="1"/>
</dbReference>